<keyword evidence="1" id="KW-0472">Membrane</keyword>
<evidence type="ECO:0000256" key="1">
    <source>
        <dbReference type="SAM" id="Phobius"/>
    </source>
</evidence>
<keyword evidence="1" id="KW-0812">Transmembrane</keyword>
<protein>
    <recommendedName>
        <fullName evidence="4">DUF3649 domain-containing protein</fullName>
    </recommendedName>
</protein>
<dbReference type="InterPro" id="IPR022109">
    <property type="entry name" value="DUF3649"/>
</dbReference>
<dbReference type="AlphaFoldDB" id="A0A1I3AP43"/>
<dbReference type="Proteomes" id="UP000183635">
    <property type="component" value="Unassembled WGS sequence"/>
</dbReference>
<feature type="transmembrane region" description="Helical" evidence="1">
    <location>
        <begin position="16"/>
        <end position="38"/>
    </location>
</feature>
<proteinExistence type="predicted"/>
<feature type="transmembrane region" description="Helical" evidence="1">
    <location>
        <begin position="71"/>
        <end position="89"/>
    </location>
</feature>
<dbReference type="RefSeq" id="WP_074967889.1">
    <property type="nucleotide sequence ID" value="NZ_CBCRYP010000016.1"/>
</dbReference>
<accession>A0A1I3AP43</accession>
<keyword evidence="1" id="KW-1133">Transmembrane helix</keyword>
<organism evidence="2 3">
    <name type="scientific">Paracoccus aminovorans</name>
    <dbReference type="NCBI Taxonomy" id="34004"/>
    <lineage>
        <taxon>Bacteria</taxon>
        <taxon>Pseudomonadati</taxon>
        <taxon>Pseudomonadota</taxon>
        <taxon>Alphaproteobacteria</taxon>
        <taxon>Rhodobacterales</taxon>
        <taxon>Paracoccaceae</taxon>
        <taxon>Paracoccus</taxon>
    </lineage>
</organism>
<dbReference type="Pfam" id="PF12365">
    <property type="entry name" value="DUF3649"/>
    <property type="match status" value="1"/>
</dbReference>
<evidence type="ECO:0000313" key="2">
    <source>
        <dbReference type="EMBL" id="SFH51825.1"/>
    </source>
</evidence>
<dbReference type="EMBL" id="FOPU01000016">
    <property type="protein sequence ID" value="SFH51825.1"/>
    <property type="molecule type" value="Genomic_DNA"/>
</dbReference>
<name>A0A1I3AP43_9RHOB</name>
<evidence type="ECO:0008006" key="4">
    <source>
        <dbReference type="Google" id="ProtNLM"/>
    </source>
</evidence>
<sequence>MPALARNPRLATASRSLAAIGGGYLAANLFVLAFARLAPLAPRDALEAGMMLGFVLFALAAIWAFACRSAWQAWAGILGVALLCGLVVLPRGGA</sequence>
<evidence type="ECO:0000313" key="3">
    <source>
        <dbReference type="Proteomes" id="UP000183635"/>
    </source>
</evidence>
<reference evidence="2 3" key="1">
    <citation type="submission" date="2016-10" db="EMBL/GenBank/DDBJ databases">
        <authorList>
            <person name="de Groot N.N."/>
        </authorList>
    </citation>
    <scope>NUCLEOTIDE SEQUENCE [LARGE SCALE GENOMIC DNA]</scope>
    <source>
        <strain evidence="2 3">DSM 8537</strain>
    </source>
</reference>
<feature type="transmembrane region" description="Helical" evidence="1">
    <location>
        <begin position="45"/>
        <end position="65"/>
    </location>
</feature>
<keyword evidence="3" id="KW-1185">Reference proteome</keyword>
<dbReference type="STRING" id="34004.SAMN04488021_11633"/>
<gene>
    <name evidence="2" type="ORF">SAMN04488021_11633</name>
</gene>